<dbReference type="Proteomes" id="UP000824120">
    <property type="component" value="Chromosome 9"/>
</dbReference>
<keyword evidence="2" id="KW-1185">Reference proteome</keyword>
<comment type="caution">
    <text evidence="1">The sequence shown here is derived from an EMBL/GenBank/DDBJ whole genome shotgun (WGS) entry which is preliminary data.</text>
</comment>
<accession>A0A9J5XGE2</accession>
<evidence type="ECO:0000313" key="2">
    <source>
        <dbReference type="Proteomes" id="UP000824120"/>
    </source>
</evidence>
<sequence length="80" mass="9433">MAYMSHFVKDSIFKRIHVQPAEPVTEILLRLLVKPLLKFSKSDNNKDFTHHRFMLSFNLPMNNLKDCSISFLLYDFVADD</sequence>
<organism evidence="1 2">
    <name type="scientific">Solanum commersonii</name>
    <name type="common">Commerson's wild potato</name>
    <name type="synonym">Commerson's nightshade</name>
    <dbReference type="NCBI Taxonomy" id="4109"/>
    <lineage>
        <taxon>Eukaryota</taxon>
        <taxon>Viridiplantae</taxon>
        <taxon>Streptophyta</taxon>
        <taxon>Embryophyta</taxon>
        <taxon>Tracheophyta</taxon>
        <taxon>Spermatophyta</taxon>
        <taxon>Magnoliopsida</taxon>
        <taxon>eudicotyledons</taxon>
        <taxon>Gunneridae</taxon>
        <taxon>Pentapetalae</taxon>
        <taxon>asterids</taxon>
        <taxon>lamiids</taxon>
        <taxon>Solanales</taxon>
        <taxon>Solanaceae</taxon>
        <taxon>Solanoideae</taxon>
        <taxon>Solaneae</taxon>
        <taxon>Solanum</taxon>
    </lineage>
</organism>
<gene>
    <name evidence="1" type="ORF">H5410_047145</name>
</gene>
<protein>
    <submittedName>
        <fullName evidence="1">Uncharacterized protein</fullName>
    </submittedName>
</protein>
<name>A0A9J5XGE2_SOLCO</name>
<evidence type="ECO:0000313" key="1">
    <source>
        <dbReference type="EMBL" id="KAG5586711.1"/>
    </source>
</evidence>
<proteinExistence type="predicted"/>
<dbReference type="EMBL" id="JACXVP010000009">
    <property type="protein sequence ID" value="KAG5586711.1"/>
    <property type="molecule type" value="Genomic_DNA"/>
</dbReference>
<dbReference type="AlphaFoldDB" id="A0A9J5XGE2"/>
<reference evidence="1 2" key="1">
    <citation type="submission" date="2020-09" db="EMBL/GenBank/DDBJ databases">
        <title>De no assembly of potato wild relative species, Solanum commersonii.</title>
        <authorList>
            <person name="Cho K."/>
        </authorList>
    </citation>
    <scope>NUCLEOTIDE SEQUENCE [LARGE SCALE GENOMIC DNA]</scope>
    <source>
        <strain evidence="1">LZ3.2</strain>
        <tissue evidence="1">Leaf</tissue>
    </source>
</reference>